<dbReference type="PANTHER" id="PTHR44936:SF5">
    <property type="entry name" value="SENSOR HISTIDINE KINASE ENVZ"/>
    <property type="match status" value="1"/>
</dbReference>
<dbReference type="CDD" id="cd00082">
    <property type="entry name" value="HisKA"/>
    <property type="match status" value="1"/>
</dbReference>
<feature type="transmembrane region" description="Helical" evidence="15">
    <location>
        <begin position="157"/>
        <end position="176"/>
    </location>
</feature>
<evidence type="ECO:0000256" key="7">
    <source>
        <dbReference type="ARBA" id="ARBA00022679"/>
    </source>
</evidence>
<organism evidence="18 19">
    <name type="scientific">Bradyrhizobium lablabi</name>
    <dbReference type="NCBI Taxonomy" id="722472"/>
    <lineage>
        <taxon>Bacteria</taxon>
        <taxon>Pseudomonadati</taxon>
        <taxon>Pseudomonadota</taxon>
        <taxon>Alphaproteobacteria</taxon>
        <taxon>Hyphomicrobiales</taxon>
        <taxon>Nitrobacteraceae</taxon>
        <taxon>Bradyrhizobium</taxon>
    </lineage>
</organism>
<dbReference type="SUPFAM" id="SSF47384">
    <property type="entry name" value="Homodimeric domain of signal transducing histidine kinase"/>
    <property type="match status" value="1"/>
</dbReference>
<dbReference type="InterPro" id="IPR003660">
    <property type="entry name" value="HAMP_dom"/>
</dbReference>
<evidence type="ECO:0000313" key="19">
    <source>
        <dbReference type="Proteomes" id="UP000189935"/>
    </source>
</evidence>
<evidence type="ECO:0000256" key="8">
    <source>
        <dbReference type="ARBA" id="ARBA00022692"/>
    </source>
</evidence>
<evidence type="ECO:0000256" key="5">
    <source>
        <dbReference type="ARBA" id="ARBA00022519"/>
    </source>
</evidence>
<dbReference type="InterPro" id="IPR005467">
    <property type="entry name" value="His_kinase_dom"/>
</dbReference>
<protein>
    <recommendedName>
        <fullName evidence="3">histidine kinase</fullName>
        <ecNumber evidence="3">2.7.13.3</ecNumber>
    </recommendedName>
</protein>
<keyword evidence="13" id="KW-0902">Two-component regulatory system</keyword>
<dbReference type="EC" id="2.7.13.3" evidence="3"/>
<keyword evidence="11" id="KW-0067">ATP-binding</keyword>
<keyword evidence="6" id="KW-0597">Phosphoprotein</keyword>
<dbReference type="CDD" id="cd06225">
    <property type="entry name" value="HAMP"/>
    <property type="match status" value="1"/>
</dbReference>
<dbReference type="Gene3D" id="3.30.565.10">
    <property type="entry name" value="Histidine kinase-like ATPase, C-terminal domain"/>
    <property type="match status" value="1"/>
</dbReference>
<dbReference type="GO" id="GO:0005886">
    <property type="term" value="C:plasma membrane"/>
    <property type="evidence" value="ECO:0007669"/>
    <property type="project" value="UniProtKB-SubCell"/>
</dbReference>
<evidence type="ECO:0000256" key="11">
    <source>
        <dbReference type="ARBA" id="ARBA00022840"/>
    </source>
</evidence>
<dbReference type="SMART" id="SM00387">
    <property type="entry name" value="HATPase_c"/>
    <property type="match status" value="1"/>
</dbReference>
<keyword evidence="9" id="KW-0547">Nucleotide-binding</keyword>
<keyword evidence="10 18" id="KW-0418">Kinase</keyword>
<evidence type="ECO:0000256" key="6">
    <source>
        <dbReference type="ARBA" id="ARBA00022553"/>
    </source>
</evidence>
<sequence>MKLSGFFNLKGISGQIAALVVTSIIVIHVIITATFLIHRPDRPDPGIDRGHGQLAAAVQLLGAAPAEARPKLFTDIARAFPQLDIRDLVEAPAPAEIEADDRALHSLHRRLGSGYRIFSLDPEHGDHKVGIALPDGAMISATLLPDQWQRPFWGGPWMMTLLFAVISLTLLGLWAARALTAPLSSFAKAAENFSLNGAASPLPERGPEEIRSVAKALNRMRERISTLIDDRTKMLAAISHDLRTPITRMRLRSEFIEDDAHRNRMLGDLDQMRSMLEQVLSFLRNDRKLEAMTLVDIASSLQLITDQFADMGHKVAYDGPAHAMATVRPDDLHRSITNLVENAVRFGAEATIRLRVSPDHLTIDVEDDGPGISDARKDVMLEPFVRGDDARNMDETAGFGLGLSIARAIVLAHGGALSLNDRQPHGLIVRIQLPVRQQGQQSAA</sequence>
<proteinExistence type="predicted"/>
<keyword evidence="8 15" id="KW-0812">Transmembrane</keyword>
<dbReference type="InterPro" id="IPR050980">
    <property type="entry name" value="2C_sensor_his_kinase"/>
</dbReference>
<keyword evidence="4" id="KW-1003">Cell membrane</keyword>
<evidence type="ECO:0000256" key="2">
    <source>
        <dbReference type="ARBA" id="ARBA00004429"/>
    </source>
</evidence>
<dbReference type="PANTHER" id="PTHR44936">
    <property type="entry name" value="SENSOR PROTEIN CREC"/>
    <property type="match status" value="1"/>
</dbReference>
<evidence type="ECO:0000256" key="4">
    <source>
        <dbReference type="ARBA" id="ARBA00022475"/>
    </source>
</evidence>
<dbReference type="CDD" id="cd00075">
    <property type="entry name" value="HATPase"/>
    <property type="match status" value="1"/>
</dbReference>
<evidence type="ECO:0000256" key="13">
    <source>
        <dbReference type="ARBA" id="ARBA00023012"/>
    </source>
</evidence>
<dbReference type="GO" id="GO:0005524">
    <property type="term" value="F:ATP binding"/>
    <property type="evidence" value="ECO:0007669"/>
    <property type="project" value="UniProtKB-KW"/>
</dbReference>
<feature type="domain" description="HAMP" evidence="17">
    <location>
        <begin position="177"/>
        <end position="229"/>
    </location>
</feature>
<dbReference type="Pfam" id="PF00512">
    <property type="entry name" value="HisKA"/>
    <property type="match status" value="1"/>
</dbReference>
<dbReference type="Proteomes" id="UP000189935">
    <property type="component" value="Chromosome I"/>
</dbReference>
<dbReference type="EMBL" id="LT670844">
    <property type="protein sequence ID" value="SHK05076.1"/>
    <property type="molecule type" value="Genomic_DNA"/>
</dbReference>
<comment type="subcellular location">
    <subcellularLocation>
        <location evidence="2">Cell inner membrane</location>
        <topology evidence="2">Multi-pass membrane protein</topology>
    </subcellularLocation>
</comment>
<dbReference type="PROSITE" id="PS50885">
    <property type="entry name" value="HAMP"/>
    <property type="match status" value="1"/>
</dbReference>
<evidence type="ECO:0000256" key="14">
    <source>
        <dbReference type="ARBA" id="ARBA00023136"/>
    </source>
</evidence>
<dbReference type="Pfam" id="PF02518">
    <property type="entry name" value="HATPase_c"/>
    <property type="match status" value="1"/>
</dbReference>
<feature type="domain" description="Histidine kinase" evidence="16">
    <location>
        <begin position="237"/>
        <end position="437"/>
    </location>
</feature>
<dbReference type="InterPro" id="IPR036890">
    <property type="entry name" value="HATPase_C_sf"/>
</dbReference>
<dbReference type="SUPFAM" id="SSF55874">
    <property type="entry name" value="ATPase domain of HSP90 chaperone/DNA topoisomerase II/histidine kinase"/>
    <property type="match status" value="1"/>
</dbReference>
<dbReference type="InterPro" id="IPR036097">
    <property type="entry name" value="HisK_dim/P_sf"/>
</dbReference>
<reference evidence="18 19" key="1">
    <citation type="submission" date="2016-11" db="EMBL/GenBank/DDBJ databases">
        <authorList>
            <person name="Jaros S."/>
            <person name="Januszkiewicz K."/>
            <person name="Wedrychowicz H."/>
        </authorList>
    </citation>
    <scope>NUCLEOTIDE SEQUENCE [LARGE SCALE GENOMIC DNA]</scope>
    <source>
        <strain evidence="18 19">GAS499</strain>
    </source>
</reference>
<evidence type="ECO:0000259" key="17">
    <source>
        <dbReference type="PROSITE" id="PS50885"/>
    </source>
</evidence>
<evidence type="ECO:0000256" key="1">
    <source>
        <dbReference type="ARBA" id="ARBA00000085"/>
    </source>
</evidence>
<dbReference type="RefSeq" id="WP_079538225.1">
    <property type="nucleotide sequence ID" value="NZ_LT670844.1"/>
</dbReference>
<dbReference type="PRINTS" id="PR00344">
    <property type="entry name" value="BCTRLSENSOR"/>
</dbReference>
<evidence type="ECO:0000256" key="3">
    <source>
        <dbReference type="ARBA" id="ARBA00012438"/>
    </source>
</evidence>
<evidence type="ECO:0000256" key="10">
    <source>
        <dbReference type="ARBA" id="ARBA00022777"/>
    </source>
</evidence>
<evidence type="ECO:0000256" key="12">
    <source>
        <dbReference type="ARBA" id="ARBA00022989"/>
    </source>
</evidence>
<dbReference type="InterPro" id="IPR004358">
    <property type="entry name" value="Sig_transdc_His_kin-like_C"/>
</dbReference>
<dbReference type="PROSITE" id="PS50109">
    <property type="entry name" value="HIS_KIN"/>
    <property type="match status" value="1"/>
</dbReference>
<dbReference type="SMART" id="SM00388">
    <property type="entry name" value="HisKA"/>
    <property type="match status" value="1"/>
</dbReference>
<dbReference type="GO" id="GO:0000155">
    <property type="term" value="F:phosphorelay sensor kinase activity"/>
    <property type="evidence" value="ECO:0007669"/>
    <property type="project" value="InterPro"/>
</dbReference>
<dbReference type="InterPro" id="IPR003661">
    <property type="entry name" value="HisK_dim/P_dom"/>
</dbReference>
<name>A0A1M6PAV6_9BRAD</name>
<dbReference type="InterPro" id="IPR003594">
    <property type="entry name" value="HATPase_dom"/>
</dbReference>
<evidence type="ECO:0000313" key="18">
    <source>
        <dbReference type="EMBL" id="SHK05076.1"/>
    </source>
</evidence>
<keyword evidence="5" id="KW-0997">Cell inner membrane</keyword>
<evidence type="ECO:0000256" key="9">
    <source>
        <dbReference type="ARBA" id="ARBA00022741"/>
    </source>
</evidence>
<dbReference type="AlphaFoldDB" id="A0A1M6PAV6"/>
<dbReference type="SMART" id="SM00304">
    <property type="entry name" value="HAMP"/>
    <property type="match status" value="1"/>
</dbReference>
<dbReference type="OrthoDB" id="9804645at2"/>
<evidence type="ECO:0000259" key="16">
    <source>
        <dbReference type="PROSITE" id="PS50109"/>
    </source>
</evidence>
<keyword evidence="7" id="KW-0808">Transferase</keyword>
<keyword evidence="12 15" id="KW-1133">Transmembrane helix</keyword>
<dbReference type="Gene3D" id="1.10.287.130">
    <property type="match status" value="1"/>
</dbReference>
<keyword evidence="14 15" id="KW-0472">Membrane</keyword>
<dbReference type="Pfam" id="PF00672">
    <property type="entry name" value="HAMP"/>
    <property type="match status" value="1"/>
</dbReference>
<evidence type="ECO:0000256" key="15">
    <source>
        <dbReference type="SAM" id="Phobius"/>
    </source>
</evidence>
<comment type="catalytic activity">
    <reaction evidence="1">
        <text>ATP + protein L-histidine = ADP + protein N-phospho-L-histidine.</text>
        <dbReference type="EC" id="2.7.13.3"/>
    </reaction>
</comment>
<feature type="transmembrane region" description="Helical" evidence="15">
    <location>
        <begin position="12"/>
        <end position="37"/>
    </location>
</feature>
<accession>A0A1M6PAV6</accession>
<gene>
    <name evidence="18" type="ORF">SAMN05444159_2281</name>
</gene>